<evidence type="ECO:0000256" key="1">
    <source>
        <dbReference type="SAM" id="MobiDB-lite"/>
    </source>
</evidence>
<name>A0ABD0W209_DENTH</name>
<keyword evidence="3" id="KW-1185">Reference proteome</keyword>
<proteinExistence type="predicted"/>
<feature type="region of interest" description="Disordered" evidence="1">
    <location>
        <begin position="1"/>
        <end position="26"/>
    </location>
</feature>
<accession>A0ABD0W209</accession>
<organism evidence="2 3">
    <name type="scientific">Dendrobium thyrsiflorum</name>
    <name type="common">Pinecone-like raceme dendrobium</name>
    <name type="synonym">Orchid</name>
    <dbReference type="NCBI Taxonomy" id="117978"/>
    <lineage>
        <taxon>Eukaryota</taxon>
        <taxon>Viridiplantae</taxon>
        <taxon>Streptophyta</taxon>
        <taxon>Embryophyta</taxon>
        <taxon>Tracheophyta</taxon>
        <taxon>Spermatophyta</taxon>
        <taxon>Magnoliopsida</taxon>
        <taxon>Liliopsida</taxon>
        <taxon>Asparagales</taxon>
        <taxon>Orchidaceae</taxon>
        <taxon>Epidendroideae</taxon>
        <taxon>Malaxideae</taxon>
        <taxon>Dendrobiinae</taxon>
        <taxon>Dendrobium</taxon>
    </lineage>
</organism>
<dbReference type="EMBL" id="JANQDX010000002">
    <property type="protein sequence ID" value="KAL0927517.1"/>
    <property type="molecule type" value="Genomic_DNA"/>
</dbReference>
<evidence type="ECO:0000313" key="3">
    <source>
        <dbReference type="Proteomes" id="UP001552299"/>
    </source>
</evidence>
<dbReference type="AlphaFoldDB" id="A0ABD0W209"/>
<feature type="compositionally biased region" description="Gly residues" evidence="1">
    <location>
        <begin position="1"/>
        <end position="10"/>
    </location>
</feature>
<evidence type="ECO:0000313" key="2">
    <source>
        <dbReference type="EMBL" id="KAL0927517.1"/>
    </source>
</evidence>
<comment type="caution">
    <text evidence="2">The sequence shown here is derived from an EMBL/GenBank/DDBJ whole genome shotgun (WGS) entry which is preliminary data.</text>
</comment>
<sequence>MGIGSWIFGGGRKRLKSGSSANKEDDSQCTDLSLKMELSSVVSLPFWLSPKRTVLAISDINSNVEIDLQNTAFTVQLGRGTRIQLANAIIEIENDGATIQFDSLDLP</sequence>
<dbReference type="Proteomes" id="UP001552299">
    <property type="component" value="Unassembled WGS sequence"/>
</dbReference>
<reference evidence="2 3" key="1">
    <citation type="journal article" date="2024" name="Plant Biotechnol. J.">
        <title>Dendrobium thyrsiflorum genome and its molecular insights into genes involved in important horticultural traits.</title>
        <authorList>
            <person name="Chen B."/>
            <person name="Wang J.Y."/>
            <person name="Zheng P.J."/>
            <person name="Li K.L."/>
            <person name="Liang Y.M."/>
            <person name="Chen X.F."/>
            <person name="Zhang C."/>
            <person name="Zhao X."/>
            <person name="He X."/>
            <person name="Zhang G.Q."/>
            <person name="Liu Z.J."/>
            <person name="Xu Q."/>
        </authorList>
    </citation>
    <scope>NUCLEOTIDE SEQUENCE [LARGE SCALE GENOMIC DNA]</scope>
    <source>
        <strain evidence="2">GZMU011</strain>
    </source>
</reference>
<protein>
    <submittedName>
        <fullName evidence="2">Uncharacterized protein</fullName>
    </submittedName>
</protein>
<gene>
    <name evidence="2" type="ORF">M5K25_001692</name>
</gene>